<dbReference type="KEGG" id="psoj:PHYSODRAFT_255785"/>
<keyword evidence="2" id="KW-1185">Reference proteome</keyword>
<dbReference type="STRING" id="1094619.G4ZEC5"/>
<dbReference type="EMBL" id="JH159154">
    <property type="protein sequence ID" value="EGZ17888.1"/>
    <property type="molecule type" value="Genomic_DNA"/>
</dbReference>
<dbReference type="GeneID" id="20638654"/>
<feature type="non-terminal residue" evidence="1">
    <location>
        <position position="136"/>
    </location>
</feature>
<sequence length="136" mass="14735">MRRCDCHSSFACTCTCASRSRSRSAAGEAAQAIVDDLKKLKLGLEMPTVLQTSAEDGLRKSDNKALDNLLLRKMIVVPSSEIYGGMTLLCNFKSGNHKKSAVLSIQTAVMGSDTLDRLLAGMSLLEILVNDNYSTF</sequence>
<dbReference type="Proteomes" id="UP000002640">
    <property type="component" value="Unassembled WGS sequence"/>
</dbReference>
<dbReference type="AlphaFoldDB" id="G4ZEC5"/>
<accession>G4ZEC5</accession>
<reference evidence="1 2" key="1">
    <citation type="journal article" date="2006" name="Science">
        <title>Phytophthora genome sequences uncover evolutionary origins and mechanisms of pathogenesis.</title>
        <authorList>
            <person name="Tyler B.M."/>
            <person name="Tripathy S."/>
            <person name="Zhang X."/>
            <person name="Dehal P."/>
            <person name="Jiang R.H."/>
            <person name="Aerts A."/>
            <person name="Arredondo F.D."/>
            <person name="Baxter L."/>
            <person name="Bensasson D."/>
            <person name="Beynon J.L."/>
            <person name="Chapman J."/>
            <person name="Damasceno C.M."/>
            <person name="Dorrance A.E."/>
            <person name="Dou D."/>
            <person name="Dickerman A.W."/>
            <person name="Dubchak I.L."/>
            <person name="Garbelotto M."/>
            <person name="Gijzen M."/>
            <person name="Gordon S.G."/>
            <person name="Govers F."/>
            <person name="Grunwald N.J."/>
            <person name="Huang W."/>
            <person name="Ivors K.L."/>
            <person name="Jones R.W."/>
            <person name="Kamoun S."/>
            <person name="Krampis K."/>
            <person name="Lamour K.H."/>
            <person name="Lee M.K."/>
            <person name="McDonald W.H."/>
            <person name="Medina M."/>
            <person name="Meijer H.J."/>
            <person name="Nordberg E.K."/>
            <person name="Maclean D.J."/>
            <person name="Ospina-Giraldo M.D."/>
            <person name="Morris P.F."/>
            <person name="Phuntumart V."/>
            <person name="Putnam N.H."/>
            <person name="Rash S."/>
            <person name="Rose J.K."/>
            <person name="Sakihama Y."/>
            <person name="Salamov A.A."/>
            <person name="Savidor A."/>
            <person name="Scheuring C.F."/>
            <person name="Smith B.M."/>
            <person name="Sobral B.W."/>
            <person name="Terry A."/>
            <person name="Torto-Alalibo T.A."/>
            <person name="Win J."/>
            <person name="Xu Z."/>
            <person name="Zhang H."/>
            <person name="Grigoriev I.V."/>
            <person name="Rokhsar D.S."/>
            <person name="Boore J.L."/>
        </authorList>
    </citation>
    <scope>NUCLEOTIDE SEQUENCE [LARGE SCALE GENOMIC DNA]</scope>
    <source>
        <strain evidence="1 2">P6497</strain>
    </source>
</reference>
<evidence type="ECO:0000313" key="1">
    <source>
        <dbReference type="EMBL" id="EGZ17888.1"/>
    </source>
</evidence>
<name>G4ZEC5_PHYSP</name>
<dbReference type="RefSeq" id="XP_009526946.1">
    <property type="nucleotide sequence ID" value="XM_009528651.1"/>
</dbReference>
<protein>
    <submittedName>
        <fullName evidence="1">Uncharacterized protein</fullName>
    </submittedName>
</protein>
<gene>
    <name evidence="1" type="ORF">PHYSODRAFT_255785</name>
</gene>
<proteinExistence type="predicted"/>
<evidence type="ECO:0000313" key="2">
    <source>
        <dbReference type="Proteomes" id="UP000002640"/>
    </source>
</evidence>
<dbReference type="InParanoid" id="G4ZEC5"/>
<organism evidence="1 2">
    <name type="scientific">Phytophthora sojae (strain P6497)</name>
    <name type="common">Soybean stem and root rot agent</name>
    <name type="synonym">Phytophthora megasperma f. sp. glycines</name>
    <dbReference type="NCBI Taxonomy" id="1094619"/>
    <lineage>
        <taxon>Eukaryota</taxon>
        <taxon>Sar</taxon>
        <taxon>Stramenopiles</taxon>
        <taxon>Oomycota</taxon>
        <taxon>Peronosporomycetes</taxon>
        <taxon>Peronosporales</taxon>
        <taxon>Peronosporaceae</taxon>
        <taxon>Phytophthora</taxon>
    </lineage>
</organism>